<keyword evidence="7" id="KW-0472">Membrane</keyword>
<evidence type="ECO:0000256" key="1">
    <source>
        <dbReference type="ARBA" id="ARBA00022679"/>
    </source>
</evidence>
<dbReference type="InterPro" id="IPR017441">
    <property type="entry name" value="Protein_kinase_ATP_BS"/>
</dbReference>
<dbReference type="GO" id="GO:0005524">
    <property type="term" value="F:ATP binding"/>
    <property type="evidence" value="ECO:0007669"/>
    <property type="project" value="UniProtKB-UniRule"/>
</dbReference>
<dbReference type="PROSITE" id="PS00107">
    <property type="entry name" value="PROTEIN_KINASE_ATP"/>
    <property type="match status" value="1"/>
</dbReference>
<evidence type="ECO:0000313" key="10">
    <source>
        <dbReference type="Proteomes" id="UP000503447"/>
    </source>
</evidence>
<evidence type="ECO:0000259" key="8">
    <source>
        <dbReference type="PROSITE" id="PS50011"/>
    </source>
</evidence>
<organism evidence="9 10">
    <name type="scientific">Frigoriglobus tundricola</name>
    <dbReference type="NCBI Taxonomy" id="2774151"/>
    <lineage>
        <taxon>Bacteria</taxon>
        <taxon>Pseudomonadati</taxon>
        <taxon>Planctomycetota</taxon>
        <taxon>Planctomycetia</taxon>
        <taxon>Gemmatales</taxon>
        <taxon>Gemmataceae</taxon>
        <taxon>Frigoriglobus</taxon>
    </lineage>
</organism>
<feature type="transmembrane region" description="Helical" evidence="7">
    <location>
        <begin position="479"/>
        <end position="500"/>
    </location>
</feature>
<keyword evidence="9" id="KW-0723">Serine/threonine-protein kinase</keyword>
<evidence type="ECO:0000256" key="6">
    <source>
        <dbReference type="SAM" id="MobiDB-lite"/>
    </source>
</evidence>
<dbReference type="Pfam" id="PF00069">
    <property type="entry name" value="Pkinase"/>
    <property type="match status" value="1"/>
</dbReference>
<proteinExistence type="predicted"/>
<keyword evidence="2 5" id="KW-0547">Nucleotide-binding</keyword>
<keyword evidence="3 9" id="KW-0418">Kinase</keyword>
<accession>A0A6M5YNY0</accession>
<evidence type="ECO:0000256" key="2">
    <source>
        <dbReference type="ARBA" id="ARBA00022741"/>
    </source>
</evidence>
<gene>
    <name evidence="9" type="ORF">FTUN_3232</name>
</gene>
<dbReference type="PROSITE" id="PS50011">
    <property type="entry name" value="PROTEIN_KINASE_DOM"/>
    <property type="match status" value="1"/>
</dbReference>
<dbReference type="KEGG" id="ftj:FTUN_3232"/>
<evidence type="ECO:0000256" key="4">
    <source>
        <dbReference type="ARBA" id="ARBA00022840"/>
    </source>
</evidence>
<dbReference type="Gene3D" id="1.10.510.10">
    <property type="entry name" value="Transferase(Phosphotransferase) domain 1"/>
    <property type="match status" value="1"/>
</dbReference>
<dbReference type="InterPro" id="IPR011009">
    <property type="entry name" value="Kinase-like_dom_sf"/>
</dbReference>
<keyword evidence="4 5" id="KW-0067">ATP-binding</keyword>
<feature type="region of interest" description="Disordered" evidence="6">
    <location>
        <begin position="391"/>
        <end position="432"/>
    </location>
</feature>
<dbReference type="GO" id="GO:0004674">
    <property type="term" value="F:protein serine/threonine kinase activity"/>
    <property type="evidence" value="ECO:0007669"/>
    <property type="project" value="UniProtKB-KW"/>
</dbReference>
<dbReference type="SMART" id="SM00220">
    <property type="entry name" value="S_TKc"/>
    <property type="match status" value="1"/>
</dbReference>
<dbReference type="AlphaFoldDB" id="A0A6M5YNY0"/>
<evidence type="ECO:0000313" key="9">
    <source>
        <dbReference type="EMBL" id="QJW95678.1"/>
    </source>
</evidence>
<dbReference type="EMBL" id="CP053452">
    <property type="protein sequence ID" value="QJW95678.1"/>
    <property type="molecule type" value="Genomic_DNA"/>
</dbReference>
<dbReference type="InterPro" id="IPR000719">
    <property type="entry name" value="Prot_kinase_dom"/>
</dbReference>
<feature type="binding site" evidence="5">
    <location>
        <position position="106"/>
    </location>
    <ligand>
        <name>ATP</name>
        <dbReference type="ChEBI" id="CHEBI:30616"/>
    </ligand>
</feature>
<evidence type="ECO:0000256" key="5">
    <source>
        <dbReference type="PROSITE-ProRule" id="PRU10141"/>
    </source>
</evidence>
<dbReference type="InterPro" id="IPR008271">
    <property type="entry name" value="Ser/Thr_kinase_AS"/>
</dbReference>
<name>A0A6M5YNY0_9BACT</name>
<dbReference type="RefSeq" id="WP_171471419.1">
    <property type="nucleotide sequence ID" value="NZ_CP053452.2"/>
</dbReference>
<reference evidence="10" key="1">
    <citation type="submission" date="2020-05" db="EMBL/GenBank/DDBJ databases">
        <title>Frigoriglobus tundricola gen. nov., sp. nov., a psychrotolerant cellulolytic planctomycete of the family Gemmataceae with two divergent copies of 16S rRNA gene.</title>
        <authorList>
            <person name="Kulichevskaya I.S."/>
            <person name="Ivanova A.A."/>
            <person name="Naumoff D.G."/>
            <person name="Beletsky A.V."/>
            <person name="Rijpstra W.I.C."/>
            <person name="Sinninghe Damste J.S."/>
            <person name="Mardanov A.V."/>
            <person name="Ravin N.V."/>
            <person name="Dedysh S.N."/>
        </authorList>
    </citation>
    <scope>NUCLEOTIDE SEQUENCE [LARGE SCALE GENOMIC DNA]</scope>
    <source>
        <strain evidence="10">PL17</strain>
    </source>
</reference>
<protein>
    <submittedName>
        <fullName evidence="9">Serine/threonine protein kinase</fullName>
    </submittedName>
</protein>
<dbReference type="Proteomes" id="UP000503447">
    <property type="component" value="Chromosome"/>
</dbReference>
<evidence type="ECO:0000256" key="3">
    <source>
        <dbReference type="ARBA" id="ARBA00022777"/>
    </source>
</evidence>
<sequence>MATPAATVRDYCTLLVKSRLLPADEVESLYGKWREERPGGDERVDSFRRFLVTRRALTEYQAALVQRGRADGFFLGEYKILDQIGKGQMGGVYKAAHTSGQMVALKILPASKARNSHILGRFQREARLLTQFDHPNVVRAYQVGESGSINYIVMEYLEGETLNEVLERRTRLPLGEAARLMRQALDGLQHLYEKRMVHRDVKPSNMMLTPEPAKGKPDTTWEATVKILDIGLGRELFDEDVSEAQIDTQLTQEGSVLGTPDYLAPEQAKDARTADIRADIYSIGCVLYHCLTGRPPFNETNIMAQMLKHATQRPVPVAAATGTDVPAAFQAVLDRFLAKRADDRYRTPAEAAAALAPFATTGATPVAANLVPAYRDWLESESHPELAKIALPAPQPPAAPPPGRQIETAPWPSLPRTAPPKSGTVPALPPQAPPLPLPVENEVDVELVTDPAPAARAVRPPLPTAPMDRPVWPPDRRDWMMLAAGAFGVLSAVGLGYGLAKVLRRKPEPEQE</sequence>
<keyword evidence="7" id="KW-0812">Transmembrane</keyword>
<keyword evidence="7" id="KW-1133">Transmembrane helix</keyword>
<evidence type="ECO:0000256" key="7">
    <source>
        <dbReference type="SAM" id="Phobius"/>
    </source>
</evidence>
<dbReference type="SUPFAM" id="SSF56112">
    <property type="entry name" value="Protein kinase-like (PK-like)"/>
    <property type="match status" value="1"/>
</dbReference>
<keyword evidence="10" id="KW-1185">Reference proteome</keyword>
<dbReference type="PANTHER" id="PTHR43289">
    <property type="entry name" value="MITOGEN-ACTIVATED PROTEIN KINASE KINASE KINASE 20-RELATED"/>
    <property type="match status" value="1"/>
</dbReference>
<dbReference type="Gene3D" id="3.30.200.20">
    <property type="entry name" value="Phosphorylase Kinase, domain 1"/>
    <property type="match status" value="1"/>
</dbReference>
<feature type="compositionally biased region" description="Pro residues" evidence="6">
    <location>
        <begin position="393"/>
        <end position="403"/>
    </location>
</feature>
<feature type="domain" description="Protein kinase" evidence="8">
    <location>
        <begin position="78"/>
        <end position="359"/>
    </location>
</feature>
<keyword evidence="1" id="KW-0808">Transferase</keyword>
<dbReference type="PROSITE" id="PS00108">
    <property type="entry name" value="PROTEIN_KINASE_ST"/>
    <property type="match status" value="1"/>
</dbReference>
<dbReference type="PANTHER" id="PTHR43289:SF6">
    <property type="entry name" value="SERINE_THREONINE-PROTEIN KINASE NEKL-3"/>
    <property type="match status" value="1"/>
</dbReference>
<dbReference type="CDD" id="cd14014">
    <property type="entry name" value="STKc_PknB_like"/>
    <property type="match status" value="1"/>
</dbReference>